<dbReference type="Proteomes" id="UP001627408">
    <property type="component" value="Unassembled WGS sequence"/>
</dbReference>
<proteinExistence type="predicted"/>
<organism evidence="2 3">
    <name type="scientific">Tateyamaria armeniaca</name>
    <dbReference type="NCBI Taxonomy" id="2518930"/>
    <lineage>
        <taxon>Bacteria</taxon>
        <taxon>Pseudomonadati</taxon>
        <taxon>Pseudomonadota</taxon>
        <taxon>Alphaproteobacteria</taxon>
        <taxon>Rhodobacterales</taxon>
        <taxon>Roseobacteraceae</taxon>
        <taxon>Tateyamaria</taxon>
    </lineage>
</organism>
<dbReference type="InterPro" id="IPR029032">
    <property type="entry name" value="AhpD-like"/>
</dbReference>
<dbReference type="Gene3D" id="1.20.1290.10">
    <property type="entry name" value="AhpD-like"/>
    <property type="match status" value="1"/>
</dbReference>
<protein>
    <submittedName>
        <fullName evidence="2">Carboxymuconolactone decarboxylase family protein</fullName>
    </submittedName>
</protein>
<dbReference type="InterPro" id="IPR004675">
    <property type="entry name" value="AhpD_core"/>
</dbReference>
<evidence type="ECO:0000313" key="2">
    <source>
        <dbReference type="EMBL" id="MFL4472117.1"/>
    </source>
</evidence>
<dbReference type="PANTHER" id="PTHR34846:SF10">
    <property type="entry name" value="CYTOPLASMIC PROTEIN"/>
    <property type="match status" value="1"/>
</dbReference>
<accession>A0ABW8UYS1</accession>
<sequence>MIERLDYTSINGPAIAGMAKAKNNMPSIDAKLRAIIELRVSQINGCAYCVDLHMSEARRAGETMQRLDCLTVWREVTFFDEAEKAALAWAEAITKITENGAPELLYQALLAHYSDAQVVDLTLIISQMNAWNRLAISFGHGPDPRPDA</sequence>
<dbReference type="EMBL" id="JBHDIY010000002">
    <property type="protein sequence ID" value="MFL4472117.1"/>
    <property type="molecule type" value="Genomic_DNA"/>
</dbReference>
<dbReference type="InterPro" id="IPR003779">
    <property type="entry name" value="CMD-like"/>
</dbReference>
<keyword evidence="3" id="KW-1185">Reference proteome</keyword>
<evidence type="ECO:0000259" key="1">
    <source>
        <dbReference type="Pfam" id="PF02627"/>
    </source>
</evidence>
<feature type="domain" description="Carboxymuconolactone decarboxylase-like" evidence="1">
    <location>
        <begin position="21"/>
        <end position="92"/>
    </location>
</feature>
<evidence type="ECO:0000313" key="3">
    <source>
        <dbReference type="Proteomes" id="UP001627408"/>
    </source>
</evidence>
<dbReference type="SUPFAM" id="SSF69118">
    <property type="entry name" value="AhpD-like"/>
    <property type="match status" value="1"/>
</dbReference>
<dbReference type="Pfam" id="PF02627">
    <property type="entry name" value="CMD"/>
    <property type="match status" value="1"/>
</dbReference>
<comment type="caution">
    <text evidence="2">The sequence shown here is derived from an EMBL/GenBank/DDBJ whole genome shotgun (WGS) entry which is preliminary data.</text>
</comment>
<reference evidence="2 3" key="1">
    <citation type="submission" date="2024-08" db="EMBL/GenBank/DDBJ databases">
        <title>Tateyamaria sp. nov., isolated from marine algae.</title>
        <authorList>
            <person name="Choi B.J."/>
            <person name="Kim J.M."/>
            <person name="Lee J.K."/>
            <person name="Choi D.G."/>
            <person name="Bayburt H."/>
            <person name="Baek J.H."/>
            <person name="Han D.M."/>
            <person name="Jeon C.O."/>
        </authorList>
    </citation>
    <scope>NUCLEOTIDE SEQUENCE [LARGE SCALE GENOMIC DNA]</scope>
    <source>
        <strain evidence="2 3">KMU-156</strain>
    </source>
</reference>
<dbReference type="PANTHER" id="PTHR34846">
    <property type="entry name" value="4-CARBOXYMUCONOLACTONE DECARBOXYLASE FAMILY PROTEIN (AFU_ORTHOLOGUE AFUA_6G11590)"/>
    <property type="match status" value="1"/>
</dbReference>
<gene>
    <name evidence="2" type="ORF">ACERZ8_20365</name>
</gene>
<dbReference type="NCBIfam" id="TIGR00778">
    <property type="entry name" value="ahpD_dom"/>
    <property type="match status" value="1"/>
</dbReference>
<name>A0ABW8UYS1_9RHOB</name>
<dbReference type="RefSeq" id="WP_407594003.1">
    <property type="nucleotide sequence ID" value="NZ_JBHDIY010000002.1"/>
</dbReference>